<evidence type="ECO:0000313" key="12">
    <source>
        <dbReference type="EMBL" id="MDQ0359758.1"/>
    </source>
</evidence>
<feature type="region of interest" description="ACP-binding" evidence="9">
    <location>
        <begin position="250"/>
        <end position="254"/>
    </location>
</feature>
<dbReference type="InterPro" id="IPR004655">
    <property type="entry name" value="FabH"/>
</dbReference>
<reference evidence="12 13" key="1">
    <citation type="submission" date="2023-07" db="EMBL/GenBank/DDBJ databases">
        <title>Genomic Encyclopedia of Type Strains, Phase IV (KMG-IV): sequencing the most valuable type-strain genomes for metagenomic binning, comparative biology and taxonomic classification.</title>
        <authorList>
            <person name="Goeker M."/>
        </authorList>
    </citation>
    <scope>NUCLEOTIDE SEQUENCE [LARGE SCALE GENOMIC DNA]</scope>
    <source>
        <strain evidence="12 13">DSM 16784</strain>
    </source>
</reference>
<keyword evidence="8 9" id="KW-0012">Acyltransferase</keyword>
<evidence type="ECO:0000256" key="6">
    <source>
        <dbReference type="ARBA" id="ARBA00023098"/>
    </source>
</evidence>
<dbReference type="HAMAP" id="MF_01815">
    <property type="entry name" value="FabH"/>
    <property type="match status" value="1"/>
</dbReference>
<dbReference type="RefSeq" id="WP_307405145.1">
    <property type="nucleotide sequence ID" value="NZ_JAUSUR010000001.1"/>
</dbReference>
<keyword evidence="7 9" id="KW-0275">Fatty acid biosynthesis</keyword>
<feature type="domain" description="Beta-ketoacyl-[acyl-carrier-protein] synthase III N-terminal" evidence="11">
    <location>
        <begin position="108"/>
        <end position="173"/>
    </location>
</feature>
<accession>A0ABU0DYP5</accession>
<dbReference type="PANTHER" id="PTHR34069">
    <property type="entry name" value="3-OXOACYL-[ACYL-CARRIER-PROTEIN] SYNTHASE 3"/>
    <property type="match status" value="1"/>
</dbReference>
<dbReference type="InterPro" id="IPR013751">
    <property type="entry name" value="ACP_syn_III_N"/>
</dbReference>
<dbReference type="Pfam" id="PF08541">
    <property type="entry name" value="ACP_syn_III_C"/>
    <property type="match status" value="1"/>
</dbReference>
<dbReference type="InterPro" id="IPR013747">
    <property type="entry name" value="ACP_syn_III_C"/>
</dbReference>
<evidence type="ECO:0000259" key="11">
    <source>
        <dbReference type="Pfam" id="PF08545"/>
    </source>
</evidence>
<comment type="subunit">
    <text evidence="9">Homodimer.</text>
</comment>
<dbReference type="Gene3D" id="3.40.47.10">
    <property type="match status" value="1"/>
</dbReference>
<feature type="active site" evidence="9">
    <location>
        <position position="249"/>
    </location>
</feature>
<proteinExistence type="inferred from homology"/>
<evidence type="ECO:0000256" key="7">
    <source>
        <dbReference type="ARBA" id="ARBA00023160"/>
    </source>
</evidence>
<dbReference type="Proteomes" id="UP001230220">
    <property type="component" value="Unassembled WGS sequence"/>
</dbReference>
<keyword evidence="13" id="KW-1185">Reference proteome</keyword>
<evidence type="ECO:0000256" key="4">
    <source>
        <dbReference type="ARBA" id="ARBA00022679"/>
    </source>
</evidence>
<dbReference type="Pfam" id="PF08545">
    <property type="entry name" value="ACP_syn_III"/>
    <property type="match status" value="1"/>
</dbReference>
<dbReference type="NCBIfam" id="NF006829">
    <property type="entry name" value="PRK09352.1"/>
    <property type="match status" value="1"/>
</dbReference>
<evidence type="ECO:0000313" key="13">
    <source>
        <dbReference type="Proteomes" id="UP001230220"/>
    </source>
</evidence>
<protein>
    <recommendedName>
        <fullName evidence="9">Beta-ketoacyl-[acyl-carrier-protein] synthase III</fullName>
        <shortName evidence="9">Beta-ketoacyl-ACP synthase III</shortName>
        <shortName evidence="9">KAS III</shortName>
        <ecNumber evidence="9">2.3.1.180</ecNumber>
    </recommendedName>
    <alternativeName>
        <fullName evidence="9">3-oxoacyl-[acyl-carrier-protein] synthase 3</fullName>
    </alternativeName>
    <alternativeName>
        <fullName evidence="9">3-oxoacyl-[acyl-carrier-protein] synthase III</fullName>
    </alternativeName>
</protein>
<evidence type="ECO:0000256" key="1">
    <source>
        <dbReference type="ARBA" id="ARBA00008642"/>
    </source>
</evidence>
<comment type="domain">
    <text evidence="9">The last Arg residue of the ACP-binding site is essential for the weak association between ACP/AcpP and FabH.</text>
</comment>
<feature type="domain" description="Beta-ketoacyl-[acyl-carrier-protein] synthase III C-terminal" evidence="10">
    <location>
        <begin position="233"/>
        <end position="321"/>
    </location>
</feature>
<evidence type="ECO:0000256" key="5">
    <source>
        <dbReference type="ARBA" id="ARBA00022832"/>
    </source>
</evidence>
<name>A0ABU0DYP5_9FIRM</name>
<comment type="function">
    <text evidence="9">Catalyzes the condensation reaction of fatty acid synthesis by the addition to an acyl acceptor of two carbons from malonyl-ACP. Catalyzes the first condensation reaction which initiates fatty acid synthesis and may therefore play a role in governing the total rate of fatty acid production. Possesses both acetoacetyl-ACP synthase and acetyl transacylase activities. Its substrate specificity determines the biosynthesis of branched-chain and/or straight-chain of fatty acids.</text>
</comment>
<comment type="similarity">
    <text evidence="1 9">Belongs to the thiolase-like superfamily. FabH family.</text>
</comment>
<dbReference type="GO" id="GO:0033818">
    <property type="term" value="F:beta-ketoacyl-acyl-carrier-protein synthase III activity"/>
    <property type="evidence" value="ECO:0007669"/>
    <property type="project" value="UniProtKB-EC"/>
</dbReference>
<feature type="active site" evidence="9">
    <location>
        <position position="114"/>
    </location>
</feature>
<keyword evidence="4 9" id="KW-0808">Transferase</keyword>
<keyword evidence="2 9" id="KW-0963">Cytoplasm</keyword>
<gene>
    <name evidence="9" type="primary">fabH</name>
    <name evidence="12" type="ORF">J2S15_000489</name>
</gene>
<comment type="catalytic activity">
    <reaction evidence="9">
        <text>malonyl-[ACP] + acetyl-CoA + H(+) = 3-oxobutanoyl-[ACP] + CO2 + CoA</text>
        <dbReference type="Rhea" id="RHEA:12080"/>
        <dbReference type="Rhea" id="RHEA-COMP:9623"/>
        <dbReference type="Rhea" id="RHEA-COMP:9625"/>
        <dbReference type="ChEBI" id="CHEBI:15378"/>
        <dbReference type="ChEBI" id="CHEBI:16526"/>
        <dbReference type="ChEBI" id="CHEBI:57287"/>
        <dbReference type="ChEBI" id="CHEBI:57288"/>
        <dbReference type="ChEBI" id="CHEBI:78449"/>
        <dbReference type="ChEBI" id="CHEBI:78450"/>
        <dbReference type="EC" id="2.3.1.180"/>
    </reaction>
</comment>
<evidence type="ECO:0000256" key="3">
    <source>
        <dbReference type="ARBA" id="ARBA00022516"/>
    </source>
</evidence>
<evidence type="ECO:0000256" key="2">
    <source>
        <dbReference type="ARBA" id="ARBA00022490"/>
    </source>
</evidence>
<dbReference type="PANTHER" id="PTHR34069:SF2">
    <property type="entry name" value="BETA-KETOACYL-[ACYL-CARRIER-PROTEIN] SYNTHASE III"/>
    <property type="match status" value="1"/>
</dbReference>
<feature type="active site" evidence="9">
    <location>
        <position position="279"/>
    </location>
</feature>
<evidence type="ECO:0000259" key="10">
    <source>
        <dbReference type="Pfam" id="PF08541"/>
    </source>
</evidence>
<organism evidence="12 13">
    <name type="scientific">Breznakia pachnodae</name>
    <dbReference type="NCBI Taxonomy" id="265178"/>
    <lineage>
        <taxon>Bacteria</taxon>
        <taxon>Bacillati</taxon>
        <taxon>Bacillota</taxon>
        <taxon>Erysipelotrichia</taxon>
        <taxon>Erysipelotrichales</taxon>
        <taxon>Erysipelotrichaceae</taxon>
        <taxon>Breznakia</taxon>
    </lineage>
</organism>
<evidence type="ECO:0000256" key="9">
    <source>
        <dbReference type="HAMAP-Rule" id="MF_01815"/>
    </source>
</evidence>
<dbReference type="NCBIfam" id="TIGR00747">
    <property type="entry name" value="fabH"/>
    <property type="match status" value="1"/>
</dbReference>
<keyword evidence="9" id="KW-0511">Multifunctional enzyme</keyword>
<dbReference type="InterPro" id="IPR016039">
    <property type="entry name" value="Thiolase-like"/>
</dbReference>
<dbReference type="EMBL" id="JAUSUR010000001">
    <property type="protein sequence ID" value="MDQ0359758.1"/>
    <property type="molecule type" value="Genomic_DNA"/>
</dbReference>
<dbReference type="CDD" id="cd00830">
    <property type="entry name" value="KAS_III"/>
    <property type="match status" value="1"/>
</dbReference>
<evidence type="ECO:0000256" key="8">
    <source>
        <dbReference type="ARBA" id="ARBA00023315"/>
    </source>
</evidence>
<dbReference type="SUPFAM" id="SSF53901">
    <property type="entry name" value="Thiolase-like"/>
    <property type="match status" value="1"/>
</dbReference>
<sequence>MKNRKILGSGYAVGKEIVSNEDFEKILDTSDEWISSRTGIKTRRVSPDENSSDLGYRAALMAIEEANISKEDIDLIIVATITPDNITPSCASLIQDKLGLNEQTIMAFDMSAACTGFVYALQTASYMLSDYKCALVIGVDVNSKLMDYTDRNTSILFGDGAGAVIMKQENCNNVMYHYANSTGDHEGFLQGSGLVLPKPLQNGSREVGFLKQNGSEVFRFAVKALEEAVIEVLKKAGKDLDEIDYIIPHQANIRIIRNVAKRMKLSDDKFYTNLDKYGNTSGGSIPIALAEAMKENIIKPGMKIIMVGFGGGFTYAASYIEL</sequence>
<keyword evidence="6 9" id="KW-0443">Lipid metabolism</keyword>
<dbReference type="EC" id="2.3.1.180" evidence="9"/>
<comment type="pathway">
    <text evidence="9">Lipid metabolism; fatty acid biosynthesis.</text>
</comment>
<comment type="subcellular location">
    <subcellularLocation>
        <location evidence="9">Cytoplasm</location>
    </subcellularLocation>
</comment>
<keyword evidence="3 9" id="KW-0444">Lipid biosynthesis</keyword>
<keyword evidence="5 9" id="KW-0276">Fatty acid metabolism</keyword>
<comment type="caution">
    <text evidence="12">The sequence shown here is derived from an EMBL/GenBank/DDBJ whole genome shotgun (WGS) entry which is preliminary data.</text>
</comment>